<dbReference type="GO" id="GO:0042802">
    <property type="term" value="F:identical protein binding"/>
    <property type="evidence" value="ECO:0007669"/>
    <property type="project" value="TreeGrafter"/>
</dbReference>
<name>A0A1W6YSV6_9BORD</name>
<protein>
    <recommendedName>
        <fullName evidence="8">Aspartate aminotransferase family protein</fullName>
    </recommendedName>
</protein>
<evidence type="ECO:0000256" key="2">
    <source>
        <dbReference type="ARBA" id="ARBA00022576"/>
    </source>
</evidence>
<evidence type="ECO:0000313" key="6">
    <source>
        <dbReference type="EMBL" id="ARP84068.1"/>
    </source>
</evidence>
<dbReference type="Gene3D" id="3.40.640.10">
    <property type="entry name" value="Type I PLP-dependent aspartate aminotransferase-like (Major domain)"/>
    <property type="match status" value="1"/>
</dbReference>
<dbReference type="Pfam" id="PF00202">
    <property type="entry name" value="Aminotran_3"/>
    <property type="match status" value="1"/>
</dbReference>
<dbReference type="InterPro" id="IPR050103">
    <property type="entry name" value="Class-III_PLP-dep_AT"/>
</dbReference>
<accession>A0A1W6YSV6</accession>
<dbReference type="KEGG" id="bgv:CAL12_26805"/>
<dbReference type="EMBL" id="CP021108">
    <property type="protein sequence ID" value="ARP84068.1"/>
    <property type="molecule type" value="Genomic_DNA"/>
</dbReference>
<dbReference type="PANTHER" id="PTHR11986:SF79">
    <property type="entry name" value="ACETYLORNITHINE AMINOTRANSFERASE, MITOCHONDRIAL"/>
    <property type="match status" value="1"/>
</dbReference>
<evidence type="ECO:0000256" key="4">
    <source>
        <dbReference type="ARBA" id="ARBA00022898"/>
    </source>
</evidence>
<keyword evidence="2" id="KW-0032">Aminotransferase</keyword>
<dbReference type="SUPFAM" id="SSF53383">
    <property type="entry name" value="PLP-dependent transferases"/>
    <property type="match status" value="1"/>
</dbReference>
<comment type="cofactor">
    <cofactor evidence="1">
        <name>pyridoxal 5'-phosphate</name>
        <dbReference type="ChEBI" id="CHEBI:597326"/>
    </cofactor>
</comment>
<dbReference type="PANTHER" id="PTHR11986">
    <property type="entry name" value="AMINOTRANSFERASE CLASS III"/>
    <property type="match status" value="1"/>
</dbReference>
<evidence type="ECO:0000256" key="1">
    <source>
        <dbReference type="ARBA" id="ARBA00001933"/>
    </source>
</evidence>
<dbReference type="GO" id="GO:0030170">
    <property type="term" value="F:pyridoxal phosphate binding"/>
    <property type="evidence" value="ECO:0007669"/>
    <property type="project" value="InterPro"/>
</dbReference>
<keyword evidence="7" id="KW-1185">Reference proteome</keyword>
<dbReference type="InterPro" id="IPR005814">
    <property type="entry name" value="Aminotrans_3"/>
</dbReference>
<dbReference type="AlphaFoldDB" id="A0A1W6YSV6"/>
<dbReference type="Proteomes" id="UP000194151">
    <property type="component" value="Chromosome"/>
</dbReference>
<dbReference type="InterPro" id="IPR015421">
    <property type="entry name" value="PyrdxlP-dep_Trfase_major"/>
</dbReference>
<evidence type="ECO:0000256" key="3">
    <source>
        <dbReference type="ARBA" id="ARBA00022679"/>
    </source>
</evidence>
<proteinExistence type="inferred from homology"/>
<evidence type="ECO:0000256" key="5">
    <source>
        <dbReference type="RuleBase" id="RU003560"/>
    </source>
</evidence>
<organism evidence="6 7">
    <name type="scientific">Bordetella genomosp. 8</name>
    <dbReference type="NCBI Taxonomy" id="1416806"/>
    <lineage>
        <taxon>Bacteria</taxon>
        <taxon>Pseudomonadati</taxon>
        <taxon>Pseudomonadota</taxon>
        <taxon>Betaproteobacteria</taxon>
        <taxon>Burkholderiales</taxon>
        <taxon>Alcaligenaceae</taxon>
        <taxon>Bordetella</taxon>
    </lineage>
</organism>
<keyword evidence="4 5" id="KW-0663">Pyridoxal phosphate</keyword>
<keyword evidence="3" id="KW-0808">Transferase</keyword>
<dbReference type="PIRSF" id="PIRSF000521">
    <property type="entry name" value="Transaminase_4ab_Lys_Orn"/>
    <property type="match status" value="1"/>
</dbReference>
<dbReference type="OrthoDB" id="3398487at2"/>
<reference evidence="6 7" key="1">
    <citation type="submission" date="2017-05" db="EMBL/GenBank/DDBJ databases">
        <title>Complete and WGS of Bordetella genogroups.</title>
        <authorList>
            <person name="Spilker T."/>
            <person name="LiPuma J."/>
        </authorList>
    </citation>
    <scope>NUCLEOTIDE SEQUENCE [LARGE SCALE GENOMIC DNA]</scope>
    <source>
        <strain evidence="6 7">AU19157</strain>
    </source>
</reference>
<evidence type="ECO:0000313" key="7">
    <source>
        <dbReference type="Proteomes" id="UP000194151"/>
    </source>
</evidence>
<comment type="similarity">
    <text evidence="5">Belongs to the class-III pyridoxal-phosphate-dependent aminotransferase family.</text>
</comment>
<dbReference type="STRING" id="1416806.CAL12_26805"/>
<gene>
    <name evidence="6" type="ORF">CAL12_26805</name>
</gene>
<dbReference type="GO" id="GO:0008483">
    <property type="term" value="F:transaminase activity"/>
    <property type="evidence" value="ECO:0007669"/>
    <property type="project" value="UniProtKB-KW"/>
</dbReference>
<dbReference type="InterPro" id="IPR015422">
    <property type="entry name" value="PyrdxlP-dep_Trfase_small"/>
</dbReference>
<evidence type="ECO:0008006" key="8">
    <source>
        <dbReference type="Google" id="ProtNLM"/>
    </source>
</evidence>
<dbReference type="Gene3D" id="3.90.1150.10">
    <property type="entry name" value="Aspartate Aminotransferase, domain 1"/>
    <property type="match status" value="1"/>
</dbReference>
<dbReference type="InterPro" id="IPR015424">
    <property type="entry name" value="PyrdxlP-dep_Trfase"/>
</dbReference>
<sequence>MRPRVCPVGTASRFICSIEQTRILGAPAASGGAMDAYEWQEAAERWTVTGVARRSGAGEPPVIARAQGPVIHDTLGRRYLDFGAIPSGAVLGHNHPRYVTAIRQGLQVIGSDAFLDGDALRLHRRLGEILAPPLQKSILAPRGVATRLAAGIAQTVTGAAGLMWVRPAPDGVLRFFHPAAAVPAQAPIPPLVPMVSPAAGEAARACPDPAQCVCGKSPGERPCPWVAFETALQACERKPAGLLMAPFAGGAFGPGHGCARLLRRLCHQHGMLLVVDECATGYGRTGRMWGHQHDDIVPDILIASARFGAGLSIDAVCVPPDIAEQAATSSPEVLRGALDAGWHDPVACAAAVTAIDIVQDEDLVARAAAIGEHLKLRLDAMALDKRLIGAVYGRGTLFTIELTPGDKTGVSARALARTFARACHDEGLLLPAPAIDAADGAIHLAPPMVTTITQIDEGLDIVDQVLREMNDSVVADTGSGQDALQPGQHQLAQ</sequence>